<keyword evidence="2" id="KW-1133">Transmembrane helix</keyword>
<dbReference type="Proteomes" id="UP001285441">
    <property type="component" value="Unassembled WGS sequence"/>
</dbReference>
<dbReference type="EMBL" id="JAULSW010000001">
    <property type="protein sequence ID" value="KAK3393524.1"/>
    <property type="molecule type" value="Genomic_DNA"/>
</dbReference>
<keyword evidence="2" id="KW-0472">Membrane</keyword>
<proteinExistence type="predicted"/>
<keyword evidence="4" id="KW-1185">Reference proteome</keyword>
<evidence type="ECO:0000313" key="3">
    <source>
        <dbReference type="EMBL" id="KAK3393524.1"/>
    </source>
</evidence>
<evidence type="ECO:0000256" key="2">
    <source>
        <dbReference type="SAM" id="Phobius"/>
    </source>
</evidence>
<reference evidence="3" key="2">
    <citation type="submission" date="2023-06" db="EMBL/GenBank/DDBJ databases">
        <authorList>
            <consortium name="Lawrence Berkeley National Laboratory"/>
            <person name="Haridas S."/>
            <person name="Hensen N."/>
            <person name="Bonometti L."/>
            <person name="Westerberg I."/>
            <person name="Brannstrom I.O."/>
            <person name="Guillou S."/>
            <person name="Cros-Aarteil S."/>
            <person name="Calhoun S."/>
            <person name="Kuo A."/>
            <person name="Mondo S."/>
            <person name="Pangilinan J."/>
            <person name="Riley R."/>
            <person name="LaButti K."/>
            <person name="Andreopoulos B."/>
            <person name="Lipzen A."/>
            <person name="Chen C."/>
            <person name="Yanf M."/>
            <person name="Daum C."/>
            <person name="Ng V."/>
            <person name="Clum A."/>
            <person name="Steindorff A."/>
            <person name="Ohm R."/>
            <person name="Martin F."/>
            <person name="Silar P."/>
            <person name="Natvig D."/>
            <person name="Lalanne C."/>
            <person name="Gautier V."/>
            <person name="Ament-velasquez S.L."/>
            <person name="Kruys A."/>
            <person name="Hutchinson M.I."/>
            <person name="Powell A.J."/>
            <person name="Barry K."/>
            <person name="Miller A.N."/>
            <person name="Grigoriev I.V."/>
            <person name="Debuchy R."/>
            <person name="Gladieux P."/>
            <person name="Thoren M.H."/>
            <person name="Johannesson H."/>
        </authorList>
    </citation>
    <scope>NUCLEOTIDE SEQUENCE</scope>
    <source>
        <strain evidence="3">CBS 232.78</strain>
    </source>
</reference>
<organism evidence="3 4">
    <name type="scientific">Podospora didyma</name>
    <dbReference type="NCBI Taxonomy" id="330526"/>
    <lineage>
        <taxon>Eukaryota</taxon>
        <taxon>Fungi</taxon>
        <taxon>Dikarya</taxon>
        <taxon>Ascomycota</taxon>
        <taxon>Pezizomycotina</taxon>
        <taxon>Sordariomycetes</taxon>
        <taxon>Sordariomycetidae</taxon>
        <taxon>Sordariales</taxon>
        <taxon>Podosporaceae</taxon>
        <taxon>Podospora</taxon>
    </lineage>
</organism>
<feature type="transmembrane region" description="Helical" evidence="2">
    <location>
        <begin position="84"/>
        <end position="105"/>
    </location>
</feature>
<keyword evidence="2" id="KW-0812">Transmembrane</keyword>
<protein>
    <submittedName>
        <fullName evidence="3">Uncharacterized protein</fullName>
    </submittedName>
</protein>
<dbReference type="AlphaFoldDB" id="A0AAE0P551"/>
<gene>
    <name evidence="3" type="ORF">B0H63DRAFT_458411</name>
</gene>
<feature type="region of interest" description="Disordered" evidence="1">
    <location>
        <begin position="121"/>
        <end position="160"/>
    </location>
</feature>
<comment type="caution">
    <text evidence="3">The sequence shown here is derived from an EMBL/GenBank/DDBJ whole genome shotgun (WGS) entry which is preliminary data.</text>
</comment>
<accession>A0AAE0P551</accession>
<name>A0AAE0P551_9PEZI</name>
<reference evidence="3" key="1">
    <citation type="journal article" date="2023" name="Mol. Phylogenet. Evol.">
        <title>Genome-scale phylogeny and comparative genomics of the fungal order Sordariales.</title>
        <authorList>
            <person name="Hensen N."/>
            <person name="Bonometti L."/>
            <person name="Westerberg I."/>
            <person name="Brannstrom I.O."/>
            <person name="Guillou S."/>
            <person name="Cros-Aarteil S."/>
            <person name="Calhoun S."/>
            <person name="Haridas S."/>
            <person name="Kuo A."/>
            <person name="Mondo S."/>
            <person name="Pangilinan J."/>
            <person name="Riley R."/>
            <person name="LaButti K."/>
            <person name="Andreopoulos B."/>
            <person name="Lipzen A."/>
            <person name="Chen C."/>
            <person name="Yan M."/>
            <person name="Daum C."/>
            <person name="Ng V."/>
            <person name="Clum A."/>
            <person name="Steindorff A."/>
            <person name="Ohm R.A."/>
            <person name="Martin F."/>
            <person name="Silar P."/>
            <person name="Natvig D.O."/>
            <person name="Lalanne C."/>
            <person name="Gautier V."/>
            <person name="Ament-Velasquez S.L."/>
            <person name="Kruys A."/>
            <person name="Hutchinson M.I."/>
            <person name="Powell A.J."/>
            <person name="Barry K."/>
            <person name="Miller A.N."/>
            <person name="Grigoriev I.V."/>
            <person name="Debuchy R."/>
            <person name="Gladieux P."/>
            <person name="Hiltunen Thoren M."/>
            <person name="Johannesson H."/>
        </authorList>
    </citation>
    <scope>NUCLEOTIDE SEQUENCE</scope>
    <source>
        <strain evidence="3">CBS 232.78</strain>
    </source>
</reference>
<evidence type="ECO:0000256" key="1">
    <source>
        <dbReference type="SAM" id="MobiDB-lite"/>
    </source>
</evidence>
<sequence>MASSLVALPSQNGLLLSGLWVISYPTNKGMRSFHTSDRALYDEYVSNNSNFCSLNADFLDETRTILHHNCVADSPAQKSRDNTMVIILEVILATVLSILIIRWALALWRCREDKKSGNRFIYPGGQPKAAQSADLPDEEGWDSDAIPLIEKPAPAKIARH</sequence>
<evidence type="ECO:0000313" key="4">
    <source>
        <dbReference type="Proteomes" id="UP001285441"/>
    </source>
</evidence>